<feature type="compositionally biased region" description="Low complexity" evidence="1">
    <location>
        <begin position="387"/>
        <end position="396"/>
    </location>
</feature>
<feature type="compositionally biased region" description="Acidic residues" evidence="1">
    <location>
        <begin position="214"/>
        <end position="230"/>
    </location>
</feature>
<dbReference type="GeneID" id="89989183"/>
<feature type="compositionally biased region" description="Basic and acidic residues" evidence="1">
    <location>
        <begin position="334"/>
        <end position="348"/>
    </location>
</feature>
<gene>
    <name evidence="2" type="ORF">IAS62_002410</name>
</gene>
<feature type="compositionally biased region" description="Acidic residues" evidence="1">
    <location>
        <begin position="140"/>
        <end position="151"/>
    </location>
</feature>
<feature type="compositionally biased region" description="Low complexity" evidence="1">
    <location>
        <begin position="28"/>
        <end position="43"/>
    </location>
</feature>
<feature type="compositionally biased region" description="Acidic residues" evidence="1">
    <location>
        <begin position="52"/>
        <end position="64"/>
    </location>
</feature>
<protein>
    <submittedName>
        <fullName evidence="2">Uncharacterized protein</fullName>
    </submittedName>
</protein>
<evidence type="ECO:0000256" key="1">
    <source>
        <dbReference type="SAM" id="MobiDB-lite"/>
    </source>
</evidence>
<feature type="compositionally biased region" description="Basic and acidic residues" evidence="1">
    <location>
        <begin position="367"/>
        <end position="380"/>
    </location>
</feature>
<reference evidence="2 3" key="1">
    <citation type="submission" date="2024-01" db="EMBL/GenBank/DDBJ databases">
        <title>Comparative genomics of Cryptococcus and Kwoniella reveals pathogenesis evolution and contrasting modes of karyotype evolution via chromosome fusion or intercentromeric recombination.</title>
        <authorList>
            <person name="Coelho M.A."/>
            <person name="David-Palma M."/>
            <person name="Shea T."/>
            <person name="Bowers K."/>
            <person name="McGinley-Smith S."/>
            <person name="Mohammad A.W."/>
            <person name="Gnirke A."/>
            <person name="Yurkov A.M."/>
            <person name="Nowrousian M."/>
            <person name="Sun S."/>
            <person name="Cuomo C.A."/>
            <person name="Heitman J."/>
        </authorList>
    </citation>
    <scope>NUCLEOTIDE SEQUENCE [LARGE SCALE GENOMIC DNA]</scope>
    <source>
        <strain evidence="2 3">7685027</strain>
    </source>
</reference>
<feature type="compositionally biased region" description="Acidic residues" evidence="1">
    <location>
        <begin position="291"/>
        <end position="314"/>
    </location>
</feature>
<organism evidence="2 3">
    <name type="scientific">Cryptococcus decagattii</name>
    <dbReference type="NCBI Taxonomy" id="1859122"/>
    <lineage>
        <taxon>Eukaryota</taxon>
        <taxon>Fungi</taxon>
        <taxon>Dikarya</taxon>
        <taxon>Basidiomycota</taxon>
        <taxon>Agaricomycotina</taxon>
        <taxon>Tremellomycetes</taxon>
        <taxon>Tremellales</taxon>
        <taxon>Cryptococcaceae</taxon>
        <taxon>Cryptococcus</taxon>
        <taxon>Cryptococcus gattii species complex</taxon>
    </lineage>
</organism>
<feature type="region of interest" description="Disordered" evidence="1">
    <location>
        <begin position="1"/>
        <end position="415"/>
    </location>
</feature>
<evidence type="ECO:0000313" key="3">
    <source>
        <dbReference type="Proteomes" id="UP001432216"/>
    </source>
</evidence>
<feature type="compositionally biased region" description="Basic residues" evidence="1">
    <location>
        <begin position="357"/>
        <end position="366"/>
    </location>
</feature>
<feature type="compositionally biased region" description="Basic and acidic residues" evidence="1">
    <location>
        <begin position="267"/>
        <end position="282"/>
    </location>
</feature>
<sequence>MAKKKSVNAPISIQPASGKRITFSEYDGGSLECGSEGEPSGSGTKNVKKDSEDETEEGSDDEAPEAIAMNAAHEAERVTAQREAAEREAKSKAARARSQAIANAKQEKREAKPQPQVEKKGKGKTVSAKADKKGKRQAESEDENEDEDEDEETRRLRKRMEAAMAQVSDEESNLDDDDEGQDDRSDIFSGSEEDFDDQQSFHTDSDIAHSSGEEGLEDDDDDGDESEDSEKLENLPIDSKSKAMWAQMQAMMEAAEKRAGIASDLDDSGKARENGKTLERKNNVRKRKAEEEFEPEDEEESDDEEEDEGDDDAQWDLAPGVKPLSKSVIQAAVKAEEEKKAREAEKKASQNVEHGSKQSRRKKRKVAKPETSRKVSDKTTLHLLPQTFSSTDSTSFPPAIDARSRPGGTAPAGKAAVNKFYKRAMKNSGVVPGRGPLDGRRRAVGNVLR</sequence>
<dbReference type="RefSeq" id="XP_064720345.1">
    <property type="nucleotide sequence ID" value="XM_064864273.1"/>
</dbReference>
<feature type="compositionally biased region" description="Basic and acidic residues" evidence="1">
    <location>
        <begin position="73"/>
        <end position="91"/>
    </location>
</feature>
<feature type="compositionally biased region" description="Basic and acidic residues" evidence="1">
    <location>
        <begin position="105"/>
        <end position="120"/>
    </location>
</feature>
<feature type="compositionally biased region" description="Acidic residues" evidence="1">
    <location>
        <begin position="168"/>
        <end position="181"/>
    </location>
</feature>
<evidence type="ECO:0000313" key="2">
    <source>
        <dbReference type="EMBL" id="WVO21106.1"/>
    </source>
</evidence>
<keyword evidence="3" id="KW-1185">Reference proteome</keyword>
<name>A0ABZ2AVA3_9TREE</name>
<dbReference type="EMBL" id="CP143809">
    <property type="protein sequence ID" value="WVO21106.1"/>
    <property type="molecule type" value="Genomic_DNA"/>
</dbReference>
<proteinExistence type="predicted"/>
<dbReference type="Proteomes" id="UP001432216">
    <property type="component" value="Chromosome 4"/>
</dbReference>
<feature type="compositionally biased region" description="Low complexity" evidence="1">
    <location>
        <begin position="243"/>
        <end position="253"/>
    </location>
</feature>
<accession>A0ABZ2AVA3</accession>
<feature type="region of interest" description="Disordered" evidence="1">
    <location>
        <begin position="427"/>
        <end position="449"/>
    </location>
</feature>